<dbReference type="AlphaFoldDB" id="A0A5E8CHM3"/>
<keyword evidence="2" id="KW-0235">DNA replication</keyword>
<gene>
    <name evidence="5" type="ORF">CPAV1605_588</name>
</gene>
<dbReference type="GO" id="GO:0003689">
    <property type="term" value="F:DNA clamp loader activity"/>
    <property type="evidence" value="ECO:0007669"/>
    <property type="project" value="InterPro"/>
</dbReference>
<feature type="domain" description="DNA replication factor RFC1 C-terminal" evidence="4">
    <location>
        <begin position="310"/>
        <end position="435"/>
    </location>
</feature>
<dbReference type="InterPro" id="IPR013725">
    <property type="entry name" value="DNA_replication_fac_RFC1_C"/>
</dbReference>
<dbReference type="SUPFAM" id="SSF48019">
    <property type="entry name" value="post-AAA+ oligomerization domain-like"/>
    <property type="match status" value="1"/>
</dbReference>
<evidence type="ECO:0008006" key="6">
    <source>
        <dbReference type="Google" id="ProtNLM"/>
    </source>
</evidence>
<proteinExistence type="inferred from homology"/>
<dbReference type="Gene3D" id="1.20.272.10">
    <property type="match status" value="1"/>
</dbReference>
<dbReference type="Pfam" id="PF00004">
    <property type="entry name" value="AAA"/>
    <property type="match status" value="1"/>
</dbReference>
<dbReference type="GO" id="GO:0006260">
    <property type="term" value="P:DNA replication"/>
    <property type="evidence" value="ECO:0007669"/>
    <property type="project" value="UniProtKB-KW"/>
</dbReference>
<organism evidence="5">
    <name type="scientific">seawater metagenome</name>
    <dbReference type="NCBI Taxonomy" id="1561972"/>
    <lineage>
        <taxon>unclassified sequences</taxon>
        <taxon>metagenomes</taxon>
        <taxon>ecological metagenomes</taxon>
    </lineage>
</organism>
<accession>A0A5E8CHM3</accession>
<dbReference type="InterPro" id="IPR003959">
    <property type="entry name" value="ATPase_AAA_core"/>
</dbReference>
<evidence type="ECO:0000313" key="5">
    <source>
        <dbReference type="EMBL" id="VVU94863.1"/>
    </source>
</evidence>
<dbReference type="PANTHER" id="PTHR23389:SF6">
    <property type="entry name" value="REPLICATION FACTOR C SUBUNIT 1"/>
    <property type="match status" value="1"/>
</dbReference>
<dbReference type="Pfam" id="PF08519">
    <property type="entry name" value="RFC1"/>
    <property type="match status" value="1"/>
</dbReference>
<dbReference type="Gene3D" id="3.40.50.300">
    <property type="entry name" value="P-loop containing nucleotide triphosphate hydrolases"/>
    <property type="match status" value="1"/>
</dbReference>
<evidence type="ECO:0000259" key="4">
    <source>
        <dbReference type="Pfam" id="PF08519"/>
    </source>
</evidence>
<dbReference type="GO" id="GO:0003677">
    <property type="term" value="F:DNA binding"/>
    <property type="evidence" value="ECO:0007669"/>
    <property type="project" value="InterPro"/>
</dbReference>
<evidence type="ECO:0000259" key="3">
    <source>
        <dbReference type="Pfam" id="PF00004"/>
    </source>
</evidence>
<dbReference type="PANTHER" id="PTHR23389">
    <property type="entry name" value="CHROMOSOME TRANSMISSION FIDELITY FACTOR 18"/>
    <property type="match status" value="1"/>
</dbReference>
<name>A0A5E8CHM3_9ZZZZ</name>
<dbReference type="GO" id="GO:0016887">
    <property type="term" value="F:ATP hydrolysis activity"/>
    <property type="evidence" value="ECO:0007669"/>
    <property type="project" value="InterPro"/>
</dbReference>
<feature type="domain" description="ATPase AAA-type core" evidence="3">
    <location>
        <begin position="48"/>
        <end position="170"/>
    </location>
</feature>
<reference evidence="5" key="1">
    <citation type="submission" date="2019-09" db="EMBL/GenBank/DDBJ databases">
        <authorList>
            <person name="Needham M D."/>
        </authorList>
    </citation>
    <scope>NUCLEOTIDE SEQUENCE</scope>
</reference>
<evidence type="ECO:0000256" key="1">
    <source>
        <dbReference type="ARBA" id="ARBA00006116"/>
    </source>
</evidence>
<dbReference type="GO" id="GO:0005663">
    <property type="term" value="C:DNA replication factor C complex"/>
    <property type="evidence" value="ECO:0007669"/>
    <property type="project" value="InterPro"/>
</dbReference>
<evidence type="ECO:0000256" key="2">
    <source>
        <dbReference type="ARBA" id="ARBA00022705"/>
    </source>
</evidence>
<dbReference type="Gene3D" id="1.10.8.60">
    <property type="match status" value="1"/>
</dbReference>
<dbReference type="EMBL" id="CABVLZ010000002">
    <property type="protein sequence ID" value="VVU94863.1"/>
    <property type="molecule type" value="Genomic_DNA"/>
</dbReference>
<dbReference type="SUPFAM" id="SSF52540">
    <property type="entry name" value="P-loop containing nucleoside triphosphate hydrolases"/>
    <property type="match status" value="1"/>
</dbReference>
<sequence>MSQADSMLWMNKYKPRSTSEIIGNSFAIKKLKTWITNFKKEKNQNSAIVSGYHGIGKTTAVELVLREAGYYPQILYPNDVKSHKLMEEITQFTNYANSIYNNMCKKINRQFVLIIDEAESITLTSEKNYLMNLYKINNKYKYFPIVFICNTQHSKMITEIRKNSCEIKFYHPSHMEVKGLIKKIFTKEKIDIKKRKVYDIIIEFTQYDIRRLMNVLQELSYMFKGKEITSSGIKSFIETSKKKNTDIGLFDATSLILNEYTNLDNILMLYETEKVLLPLMIHENYYKNVVNNFDKLEDIIPRVKEISESISFGDNIETSIYTDQNWFLQNIHGFYTCVNTSFNINSNKKNENIESQVNFSSDLNKTSLKNINRKNIHNLLKIIPDKTIDEILLINLIMNNLLHKENYEEVVKIVKTYKENLIVKDIELTAKIDKTNPNKMEFKSKQKKKIQKIIKGN</sequence>
<dbReference type="InterPro" id="IPR027417">
    <property type="entry name" value="P-loop_NTPase"/>
</dbReference>
<protein>
    <recommendedName>
        <fullName evidence="6">AAA+ ATPase domain-containing protein</fullName>
    </recommendedName>
</protein>
<comment type="similarity">
    <text evidence="1">Belongs to the activator 1 large subunit family.</text>
</comment>
<dbReference type="InterPro" id="IPR008921">
    <property type="entry name" value="DNA_pol3_clamp-load_cplx_C"/>
</dbReference>
<dbReference type="GO" id="GO:0005524">
    <property type="term" value="F:ATP binding"/>
    <property type="evidence" value="ECO:0007669"/>
    <property type="project" value="InterPro"/>
</dbReference>
<dbReference type="GO" id="GO:0005634">
    <property type="term" value="C:nucleus"/>
    <property type="evidence" value="ECO:0007669"/>
    <property type="project" value="TreeGrafter"/>
</dbReference>